<reference evidence="3 5" key="1">
    <citation type="submission" date="2023-07" db="EMBL/GenBank/DDBJ databases">
        <title>Unpublished Manusciprt.</title>
        <authorList>
            <person name="Aydin F."/>
            <person name="Tarhane S."/>
            <person name="Saticioglu I.B."/>
            <person name="Karakaya E."/>
            <person name="Abay S."/>
            <person name="Guran O."/>
            <person name="Bozkurt E."/>
            <person name="Uzum N."/>
            <person name="Olgun K."/>
            <person name="Jablonski D."/>
        </authorList>
    </citation>
    <scope>NUCLEOTIDE SEQUENCE</scope>
    <source>
        <strain evidence="5">faydin-H75</strain>
        <strain evidence="3">Faydin-H76</strain>
    </source>
</reference>
<evidence type="ECO:0000313" key="3">
    <source>
        <dbReference type="EMBL" id="MDP2539207.1"/>
    </source>
</evidence>
<proteinExistence type="predicted"/>
<evidence type="ECO:0000256" key="1">
    <source>
        <dbReference type="SAM" id="MobiDB-lite"/>
    </source>
</evidence>
<feature type="region of interest" description="Disordered" evidence="1">
    <location>
        <begin position="145"/>
        <end position="164"/>
    </location>
</feature>
<feature type="region of interest" description="Disordered" evidence="1">
    <location>
        <begin position="288"/>
        <end position="332"/>
    </location>
</feature>
<feature type="compositionally biased region" description="Acidic residues" evidence="1">
    <location>
        <begin position="221"/>
        <end position="230"/>
    </location>
</feature>
<name>A0AA90PJ48_9HELI</name>
<feature type="compositionally biased region" description="Basic and acidic residues" evidence="1">
    <location>
        <begin position="288"/>
        <end position="318"/>
    </location>
</feature>
<dbReference type="Proteomes" id="UP001177258">
    <property type="component" value="Unassembled WGS sequence"/>
</dbReference>
<dbReference type="EMBL" id="JAUPEV010000007">
    <property type="protein sequence ID" value="MDO7253363.1"/>
    <property type="molecule type" value="Genomic_DNA"/>
</dbReference>
<accession>A0AA90PJ48</accession>
<dbReference type="Proteomes" id="UP001240777">
    <property type="component" value="Unassembled WGS sequence"/>
</dbReference>
<comment type="caution">
    <text evidence="3">The sequence shown here is derived from an EMBL/GenBank/DDBJ whole genome shotgun (WGS) entry which is preliminary data.</text>
</comment>
<feature type="compositionally biased region" description="Basic and acidic residues" evidence="1">
    <location>
        <begin position="206"/>
        <end position="220"/>
    </location>
</feature>
<evidence type="ECO:0008006" key="6">
    <source>
        <dbReference type="Google" id="ProtNLM"/>
    </source>
</evidence>
<evidence type="ECO:0000313" key="5">
    <source>
        <dbReference type="Proteomes" id="UP001240777"/>
    </source>
</evidence>
<feature type="region of interest" description="Disordered" evidence="1">
    <location>
        <begin position="179"/>
        <end position="258"/>
    </location>
</feature>
<organism evidence="3 4">
    <name type="scientific">Helicobacter cappadocius</name>
    <dbReference type="NCBI Taxonomy" id="3063998"/>
    <lineage>
        <taxon>Bacteria</taxon>
        <taxon>Pseudomonadati</taxon>
        <taxon>Campylobacterota</taxon>
        <taxon>Epsilonproteobacteria</taxon>
        <taxon>Campylobacterales</taxon>
        <taxon>Helicobacteraceae</taxon>
        <taxon>Helicobacter</taxon>
    </lineage>
</organism>
<reference evidence="2 4" key="3">
    <citation type="journal article" date="2024" name="Syst. Appl. Microbiol.">
        <title>Helicobacter cappadocius sp. nov., from lizards: The first psychrotrophic Helicobacter species.</title>
        <authorList>
            <person name="Aydin F."/>
            <person name="Tarhane S."/>
            <person name="Karakaya E."/>
            <person name="Abay S."/>
            <person name="Kayman T."/>
            <person name="Guran O."/>
            <person name="Bozkurt E."/>
            <person name="Uzum N."/>
            <person name="Avci A."/>
            <person name="Olgun K."/>
            <person name="Jablonski D."/>
            <person name="Guran C."/>
            <person name="Burcin Saticioglu I."/>
        </authorList>
    </citation>
    <scope>NUCLEOTIDE SEQUENCE [LARGE SCALE GENOMIC DNA]</scope>
    <source>
        <strain evidence="2">Faydin-H75</strain>
        <strain evidence="4">faydin-H76</strain>
    </source>
</reference>
<dbReference type="RefSeq" id="WP_305517207.1">
    <property type="nucleotide sequence ID" value="NZ_JAUPEV010000007.1"/>
</dbReference>
<gene>
    <name evidence="2" type="ORF">Q5I04_05495</name>
    <name evidence="3" type="ORF">Q5I06_05405</name>
</gene>
<evidence type="ECO:0000313" key="2">
    <source>
        <dbReference type="EMBL" id="MDO7253363.1"/>
    </source>
</evidence>
<feature type="compositionally biased region" description="Basic and acidic residues" evidence="1">
    <location>
        <begin position="245"/>
        <end position="258"/>
    </location>
</feature>
<reference evidence="2" key="2">
    <citation type="submission" date="2023-07" db="EMBL/GenBank/DDBJ databases">
        <authorList>
            <person name="Aydin F."/>
            <person name="Tarhane S."/>
            <person name="Saticioglu I.B."/>
            <person name="Karakaya E."/>
            <person name="Abay S."/>
            <person name="Guran O."/>
            <person name="Bozkurt E."/>
            <person name="Uzum N."/>
            <person name="Olgun K."/>
            <person name="Jablonski D."/>
        </authorList>
    </citation>
    <scope>NUCLEOTIDE SEQUENCE</scope>
    <source>
        <strain evidence="2">Faydin-H75</strain>
    </source>
</reference>
<dbReference type="AlphaFoldDB" id="A0AA90PJ48"/>
<keyword evidence="5" id="KW-1185">Reference proteome</keyword>
<evidence type="ECO:0000313" key="4">
    <source>
        <dbReference type="Proteomes" id="UP001177258"/>
    </source>
</evidence>
<sequence length="476" mass="54221">MKILLINNDSMVKKLFEAVAKKLGLDLIAQDSLKLPNAEDEFFLFLDDGVAGEYSELLQSPKILIKVYLHKRTSSPADGFEFYIKKPFLPTEVLDILKSRLADFGIDESTTSNLTKDDLAEIPEHSLAIDDFDLDELDDLDFKDADFENQKGPSKPIPHISDDFDLSDLEEIQGVLDDLEKEKDSGKQSDSSKDSPDEEDSGFDFIEVKEDKPDSPKEQTDEIEEQPDIDEILKNVKSSMTEQQNQDKEEQKEADTTVKDALSELADELNFDNVLSSEESSISDLQKHKNIEEDIHEDQINKKDDEITVDESFQKNEENYSEEAFGESSSILDKKQIDEVKKILEETQDEENQNKETLMATPQEAKEIEEIEEQDIIDVLGDTNKGEDMKETHTDTENKIKEDFDMPFENMDDFTLSDNEFDKNILAEDLDVQDQLQTSQNNSILNLLNNTSIEGLKSLLDGMQLTINISFPDKKK</sequence>
<protein>
    <recommendedName>
        <fullName evidence="6">Poly E-rich protein</fullName>
    </recommendedName>
</protein>
<feature type="compositionally biased region" description="Basic and acidic residues" evidence="1">
    <location>
        <begin position="179"/>
        <end position="195"/>
    </location>
</feature>
<dbReference type="EMBL" id="JAUYZK010000007">
    <property type="protein sequence ID" value="MDP2539207.1"/>
    <property type="molecule type" value="Genomic_DNA"/>
</dbReference>